<evidence type="ECO:0000259" key="4">
    <source>
        <dbReference type="Pfam" id="PF12774"/>
    </source>
</evidence>
<feature type="compositionally biased region" description="Polar residues" evidence="2">
    <location>
        <begin position="2654"/>
        <end position="2666"/>
    </location>
</feature>
<dbReference type="GO" id="GO:0030286">
    <property type="term" value="C:dynein complex"/>
    <property type="evidence" value="ECO:0000318"/>
    <property type="project" value="GO_Central"/>
</dbReference>
<feature type="domain" description="Dynein heavy chain hydrolytic ATP-binding dynein motor region" evidence="4">
    <location>
        <begin position="1367"/>
        <end position="1721"/>
    </location>
</feature>
<dbReference type="FunFam" id="1.20.920.20:FF:000011">
    <property type="entry name" value="Dynein heavy chain domain 1"/>
    <property type="match status" value="1"/>
</dbReference>
<dbReference type="Proteomes" id="UP000001542">
    <property type="component" value="Unassembled WGS sequence"/>
</dbReference>
<dbReference type="Gene3D" id="3.20.180.20">
    <property type="entry name" value="Dynein heavy chain, N-terminal domain 2"/>
    <property type="match status" value="1"/>
</dbReference>
<keyword evidence="7" id="KW-1185">Reference proteome</keyword>
<dbReference type="VEuPathDB" id="TrichDB:TVAGG3_0705860"/>
<evidence type="ECO:0000313" key="6">
    <source>
        <dbReference type="EMBL" id="EAX91539.1"/>
    </source>
</evidence>
<dbReference type="GO" id="GO:0097729">
    <property type="term" value="C:9+2 motile cilium"/>
    <property type="evidence" value="ECO:0000318"/>
    <property type="project" value="GO_Central"/>
</dbReference>
<feature type="coiled-coil region" evidence="1">
    <location>
        <begin position="2860"/>
        <end position="2915"/>
    </location>
</feature>
<dbReference type="Pfam" id="PF12775">
    <property type="entry name" value="AAA_7"/>
    <property type="match status" value="1"/>
</dbReference>
<name>A2FU78_TRIV3</name>
<dbReference type="InterPro" id="IPR042228">
    <property type="entry name" value="Dynein_linker_3"/>
</dbReference>
<dbReference type="FunFam" id="3.40.50.300:FF:004556">
    <property type="entry name" value="Dynein heavy chain family protein"/>
    <property type="match status" value="1"/>
</dbReference>
<dbReference type="FunFam" id="3.40.50.300:FF:002448">
    <property type="entry name" value="Dynein heavy chain family protein"/>
    <property type="match status" value="1"/>
</dbReference>
<feature type="region of interest" description="Disordered" evidence="2">
    <location>
        <begin position="2654"/>
        <end position="2688"/>
    </location>
</feature>
<dbReference type="Pfam" id="PF12781">
    <property type="entry name" value="AAA_9"/>
    <property type="match status" value="1"/>
</dbReference>
<feature type="domain" description="Dynein heavy chain ATP-binding dynein motor region" evidence="5">
    <location>
        <begin position="3020"/>
        <end position="3201"/>
    </location>
</feature>
<accession>A2FU78</accession>
<dbReference type="GO" id="GO:0008569">
    <property type="term" value="F:minus-end-directed microtubule motor activity"/>
    <property type="evidence" value="ECO:0000318"/>
    <property type="project" value="GO_Central"/>
</dbReference>
<evidence type="ECO:0000259" key="5">
    <source>
        <dbReference type="Pfam" id="PF12781"/>
    </source>
</evidence>
<dbReference type="InterPro" id="IPR026983">
    <property type="entry name" value="DHC"/>
</dbReference>
<dbReference type="Gene3D" id="1.10.8.720">
    <property type="entry name" value="Region D6 of dynein motor"/>
    <property type="match status" value="1"/>
</dbReference>
<reference evidence="6" key="1">
    <citation type="submission" date="2006-10" db="EMBL/GenBank/DDBJ databases">
        <authorList>
            <person name="Amadeo P."/>
            <person name="Zhao Q."/>
            <person name="Wortman J."/>
            <person name="Fraser-Liggett C."/>
            <person name="Carlton J."/>
        </authorList>
    </citation>
    <scope>NUCLEOTIDE SEQUENCE</scope>
    <source>
        <strain evidence="6">G3</strain>
    </source>
</reference>
<dbReference type="GO" id="GO:0045505">
    <property type="term" value="F:dynein intermediate chain binding"/>
    <property type="evidence" value="ECO:0000318"/>
    <property type="project" value="GO_Central"/>
</dbReference>
<dbReference type="Gene3D" id="1.10.287.2620">
    <property type="match status" value="1"/>
</dbReference>
<evidence type="ECO:0000313" key="7">
    <source>
        <dbReference type="Proteomes" id="UP000001542"/>
    </source>
</evidence>
<dbReference type="EMBL" id="DS114029">
    <property type="protein sequence ID" value="EAX91539.1"/>
    <property type="molecule type" value="Genomic_DNA"/>
</dbReference>
<dbReference type="InterPro" id="IPR035699">
    <property type="entry name" value="AAA_6"/>
</dbReference>
<dbReference type="Gene3D" id="3.40.50.300">
    <property type="entry name" value="P-loop containing nucleotide triphosphate hydrolases"/>
    <property type="match status" value="6"/>
</dbReference>
<dbReference type="FunFam" id="3.40.50.300:FF:002338">
    <property type="entry name" value="Dynein heavy chain family protein"/>
    <property type="match status" value="1"/>
</dbReference>
<dbReference type="InterPro" id="IPR042222">
    <property type="entry name" value="Dynein_2_N"/>
</dbReference>
<dbReference type="GO" id="GO:0060294">
    <property type="term" value="P:cilium movement involved in cell motility"/>
    <property type="evidence" value="ECO:0000318"/>
    <property type="project" value="GO_Central"/>
</dbReference>
<dbReference type="InterPro" id="IPR027417">
    <property type="entry name" value="P-loop_NTPase"/>
</dbReference>
<dbReference type="Pfam" id="PF12774">
    <property type="entry name" value="AAA_6"/>
    <property type="match status" value="1"/>
</dbReference>
<dbReference type="GO" id="GO:0005524">
    <property type="term" value="F:ATP binding"/>
    <property type="evidence" value="ECO:0007669"/>
    <property type="project" value="InterPro"/>
</dbReference>
<dbReference type="VEuPathDB" id="TrichDB:TVAG_376510"/>
<protein>
    <submittedName>
        <fullName evidence="6">Dynein heavy chain family protein</fullName>
    </submittedName>
</protein>
<dbReference type="InterPro" id="IPR013602">
    <property type="entry name" value="Dynein_heavy_linker"/>
</dbReference>
<dbReference type="InterPro" id="IPR042219">
    <property type="entry name" value="AAA_lid_11_sf"/>
</dbReference>
<sequence length="4012" mass="460004">MSSSENPDIPDTELVVPKLSKTVGFGHHPVFSNPAGTKSLFATKLFDNTAEEYEIVKPINEKEENLLHAQSPALLAFRKGTSRPATKSTSRATTSLVPSAAQMMPSLISKRPLSNLREPTLETEAIEKERELEEQSIAFKEDPIAYFSKRKDGRGHLFIYMIYVGDKSDPAFNPYELKKVSSQEIGNDYFTMSASGVTHVMPDGSTENLTLDRWSKESSIFMAIRKLRTFSNYFRWKPFRIWKKFVMQQRFDQITDRVLMHSFFNNYAFYEAAIQILENTCDTILKKHLLCFNTQKNYPLATFLEISSENIEALKSKFAEFVEKVIAQLVQLDTDIRDPARVIVEDSDFPEIKRRNPNLGQLMVLERKKYAESNRRNEIVKKEIGAFGHFVRLVDYVLLEQLAKSCYECWIMADENVSTDQSSIFEIQVSFNSDGTILFTPSIDEFITKLRNLFSGALKTLNELPRVIRAGAIRQHLCESLPNLNFIFDDGPSFKSFIDCNAEIERLSDHIINVITEAYHDAYEVSQQFKDYFPIFQIGEKWSPKIYIKERSTEPKEINLAFGNSSPFIFKPNSELIIDFQKIRDDYEQFKQDEIKMNQFRSCTLRGALYVDSKNMKNHLRPIPARAIMEMQKMLQNLVQTKVDYFQSIFNHCHKYLRFDPTSLTDFVDFCEFSDKCDVIEPYLQTEVKFVDQCLVLFDEFHIHVPQLEKNPLIPAFNIFKGDQQIAQQTKSIHSAVYINTLENQIRVQLEKLTRVQNTVSAIPVSIQQCDVDMYIPTIQQMKAKITKYQPRVVNLQHYQQILGVNKNDFSIFAEIKKKAEFDGQLYDCVASWKGVSKIITTVPLSNVDIQKFKEDLENIDQTVQHLKENYNEPCELLAELDTAESAIVPYIEVIELLSQGRMQTHHWNTLFESCGRPNAYYSQIKIDELISLGILQQKEKIQQITSTSQGESRLEHSFQAINSHWQEVHIPLLDIQDKKEDELMLGNLDSLFAQIADTQEQLDQMLSVPFVQGIKDHVLSLSFKLENIARILDEWLIFQSNWPLLSRLFNNDDIKSVLPACVQKFQIVKKRWSLIIKNTLEDTLLFVVCAFPQLHDILKENNNTLQWILSQVHKYIDTKRALMPRLYFLSNQEVLNMITTDDFQVFNSTIAKMFMHIKNFDSNVIDEKDTSDGSILPFNGIFSKYRLTGLVGDDGDTLPFTKPVQISGDVDEWGPRVIEAMQNSVKDSIGSSIARFTSSSMKDWIPTVSTHIAILTLQVSFAREIQECFNNTDNPARAFSAYEQVLQSKIVEISSVMSSPLSSSEILKLSAIATFLNFLITQIGPLSEQYHYYSQELNWNSHMRFRYHNQNQTMFIDMGDATVEHGYEFWGSSIQYIYTPASERVLNNAANAIMHNKFPMICGAEDVGKKHLIAQLANNFGRFIYFFPAFQNTPTQILSRIVTGAALTGCWLSFNNVEKLSHHNLSFIYQIIHSMNMLQNAGGSRITISDRVIELQKSCRILLSGNASFMTSASVPPELRTILKPVSFAAPDCLQIANVKLVSSGFKFTKIIAVKLSSCINAITRTFTYLKNESFMSYVFVILDQAHDLLRQMMHSKSASFVNYYEEPRIAEEFVVARAIYLRFFSNIKFKHRDLLMEMIYANFHIFENINVFKDHITKPQCFHIEQAAEVIRDVVSKELKNMEDQVDTEYIIKQVIRLYEMMLKYPCIIICGGPNSGKTLIVHMLELAFLKLAQNADIINRFSGIMPVKICDVFQESEKYKVMFGSVKDDPEEGQIQNYGLLNTYVSQLKKFEKTHHCILRFNGPMSTNFVSYLQEFFSTSLSHKCKLNTLDTLLFDHKFHIIVETGNLSNISPSFVACCGIIPMKEFITPLKMFNQVSLPSEITLSCKECLSKIFVEVIPKVTNYLTEELKGYIPELRDNFKKYMMKDALPRKALEYTSMIIVAQQVNQDDENSIKIAFLHSVFKVFCGLLTEEAIKEFDQWMLHTYEMSVPTDWDGLNVPEICTQKYPTPSLISLRFFKDKLIPLDFDLTLGTPTNSAKDSDVQMRVEDIAVCTPEMMPMMAHISVLIRNKQNIFLHGQQGSGKTAFLHQIFSKEPNLYIPIFIPVTPSSTGRSLLEFIRMHTPVITKNYAMMKTKAIYALIFEDVPFENQTAAEFIRQIITTKSLVFSSKVDPKYYEEYPIRNTFIIVTAKSPKRFGRRFMKHFHPIHFLEQSPSSLRHIFRRGANSFSISNTFIDLAIKVFENFQQKGLKFNMNQILQPFPFYEEKYCSKKEDILLLIRALIGQSYFAIDPQTEEESNKIRECFREVLSNDYGEILGDFANNIVYRTLFNSDDHLLKLNCKLVYDDIKTTIERLSQEKDAANQKFAEKISFVFDENTVQQYIRLERALAYPSGSVYISGKSPTGRRTLTRLFCQLNNFEFFDLKPLVPIQNSSKILRREMLKKTMANAINLALLQNKSSVIFLRATDDTELEQLALHNFLHRSNFTEFYNAQTLEELYKTYTKSQTNLSSEEALKTYYKIRAIIRDRVHVCVSVDNVQEYPKFAQVFELRFSDEICNDEVFITRLPEEHKSLANCFTRVHNFMKLKLGDKITSNLMNDFSVYFKRVYEQRNTVMETLKRQRESTGAFFDKVSNELQITLNKIKETEPQLQNLRNKSQSSSEDYKNQLKEVTEREENLNKQEKEKVDEIEELKKQMETALHNKQDYIQDFNMRKSKLNALTDNDLQILQISAENPPLKFKVLMRVLCSLLNVDIDYDTSGKVILMKPDFPTYVANSIDPTNTNKYIDKNNPTDMNIGNQACQFFNTAQITQIELDTISPPAGFLFAFVQSCIKILSSDILYFSKSKTLAEKEKALEEFRQDTTQDRKEIAEIKEKLENQAANNESQSQELEKFEETFKKLNADKVLLEEVCKDSEKFVSRVVKGEDMPESSLISDSFFEAAYRTYGGYMNQEQLDDFFSEIKEIMQQNNQQISGNDMEFRTAVGIAFTVPDLPPPESQKKTSFHVELAECTAHSTLRIPLIIDQDGFVCHAIESHNKGSVVHICALSSSLEKTISQAMVDGKIVFVHDVDDYNPLFDPIFAYYYNSQHENAQDVTIGQTTVNASPRFKIFFLSSKKSVNELPVSLLSRTSVINGNLGQLDAAKLELTRIFVRMTAPENEGNVMSERLFELRRNVTIQRLTMKLLQLISESQCDDMEKLAVIAKEKDALVKVISCFVFLQSDILVILMPVKQTLDLVTEMWTVASVVLPKITGNSFFRFHTFTSCLTQAINQNGGKAGKLEQKAIEKLHQGVIAAMLKLMLQPLTMTNALLYMFFVAIAMRKVEGSENEKDLQEVVNHIEEVGRGKVDVNISEALGMMTDAIDALKTSNVADVFNLFQRVISEQFTANFAVNYPTFPIESFITTTANQPVFIYSDIKNDPTSLLSQFVANRNRLDSFETFSLSEDSSALEKIVSTIQSMMNKSVWVALHYSDPTPAAASALADIYAALQGTTSSNFRMIIIAQSTKYIPSYVLSGCTRYSYNSYPSIRQQMLQIYQHYSNSIRSSTNPRAMKKYSYAAALMFSVVHFRSSLGILGFSEFSPVPEVAVKDIFERLRTIIDANAGVQAQSNQTQPGSTTASTINFQHELPIRNVRDEIMEMILSSSTLDTFDRRKLRVIIFTIFAPEAVDDNFRFIDESFAEREQWVIPPDSPISNYQHTISKMTVFNTCDILSIPRVISGPIRAWLLGQDISNAIAPCTNPIKRENGIQNIKIFLNDLPKIEEPKPLENITPTIVWAQHELKELEEAINSARTLLQKPSKEIISSFAKENLPKEIINIFNYSGTFNPKKMIENIKGRIELLKNWVENGRPPTIDISLVSDVRGLILSYSHEVAVMMNVVVDSLMIDFEFNDSPTHPNALNLDGIYLMAGNYDSISRKLIPTNQKSKPFVKMPRLSIALMKRTPRDKRVYMCPLFKSAPSFDCTTTMDRRRVDGEIENLIRYIPIPSDVSDKNLIASGTSLICHIPEVFV</sequence>
<evidence type="ECO:0000256" key="2">
    <source>
        <dbReference type="SAM" id="MobiDB-lite"/>
    </source>
</evidence>
<dbReference type="Gene3D" id="1.20.140.100">
    <property type="entry name" value="Dynein heavy chain, N-terminal domain 2"/>
    <property type="match status" value="1"/>
</dbReference>
<dbReference type="GO" id="GO:0051959">
    <property type="term" value="F:dynein light intermediate chain binding"/>
    <property type="evidence" value="ECO:0000318"/>
    <property type="project" value="GO_Central"/>
</dbReference>
<dbReference type="InterPro" id="IPR035706">
    <property type="entry name" value="AAA_9"/>
</dbReference>
<dbReference type="eggNOG" id="KOG3595">
    <property type="taxonomic scope" value="Eukaryota"/>
</dbReference>
<feature type="domain" description="Dynein heavy chain linker" evidence="3">
    <location>
        <begin position="815"/>
        <end position="1231"/>
    </location>
</feature>
<dbReference type="FunFam" id="3.40.50.300:FF:003499">
    <property type="entry name" value="Dynein heavy chain family protein"/>
    <property type="match status" value="1"/>
</dbReference>
<feature type="compositionally biased region" description="Basic and acidic residues" evidence="2">
    <location>
        <begin position="2667"/>
        <end position="2688"/>
    </location>
</feature>
<organism evidence="6 7">
    <name type="scientific">Trichomonas vaginalis (strain ATCC PRA-98 / G3)</name>
    <dbReference type="NCBI Taxonomy" id="412133"/>
    <lineage>
        <taxon>Eukaryota</taxon>
        <taxon>Metamonada</taxon>
        <taxon>Parabasalia</taxon>
        <taxon>Trichomonadida</taxon>
        <taxon>Trichomonadidae</taxon>
        <taxon>Trichomonas</taxon>
    </lineage>
</organism>
<dbReference type="RefSeq" id="XP_001304469.1">
    <property type="nucleotide sequence ID" value="XM_001304468.1"/>
</dbReference>
<dbReference type="FunFam" id="1.20.58.1120:FF:000021">
    <property type="entry name" value="Dynein heavy chain family protein"/>
    <property type="match status" value="1"/>
</dbReference>
<dbReference type="KEGG" id="tva:4749241"/>
<evidence type="ECO:0000259" key="3">
    <source>
        <dbReference type="Pfam" id="PF08393"/>
    </source>
</evidence>
<gene>
    <name evidence="6" type="ORF">TVAG_376510</name>
</gene>
<evidence type="ECO:0000256" key="1">
    <source>
        <dbReference type="SAM" id="Coils"/>
    </source>
</evidence>
<dbReference type="FunFam" id="1.20.140.100:FF:000008">
    <property type="entry name" value="Dynein heavy chain domain 1"/>
    <property type="match status" value="1"/>
</dbReference>
<dbReference type="FunFam" id="3.20.180.20:FF:000006">
    <property type="entry name" value="Dynein heavy chain family protein"/>
    <property type="match status" value="1"/>
</dbReference>
<dbReference type="SMR" id="A2FU78"/>
<dbReference type="Gene3D" id="1.20.920.20">
    <property type="match status" value="1"/>
</dbReference>
<dbReference type="PANTHER" id="PTHR10676:SF396">
    <property type="entry name" value="DYNEIN AXONEMAL HEAVY CHAIN 1"/>
    <property type="match status" value="1"/>
</dbReference>
<dbReference type="CDD" id="cd22249">
    <property type="entry name" value="UDM1_RNF168_RNF169-like"/>
    <property type="match status" value="1"/>
</dbReference>
<dbReference type="OrthoDB" id="10521832at2759"/>
<proteinExistence type="predicted"/>
<reference evidence="6" key="2">
    <citation type="journal article" date="2007" name="Science">
        <title>Draft genome sequence of the sexually transmitted pathogen Trichomonas vaginalis.</title>
        <authorList>
            <person name="Carlton J.M."/>
            <person name="Hirt R.P."/>
            <person name="Silva J.C."/>
            <person name="Delcher A.L."/>
            <person name="Schatz M."/>
            <person name="Zhao Q."/>
            <person name="Wortman J.R."/>
            <person name="Bidwell S.L."/>
            <person name="Alsmark U.C.M."/>
            <person name="Besteiro S."/>
            <person name="Sicheritz-Ponten T."/>
            <person name="Noel C.J."/>
            <person name="Dacks J.B."/>
            <person name="Foster P.G."/>
            <person name="Simillion C."/>
            <person name="Van de Peer Y."/>
            <person name="Miranda-Saavedra D."/>
            <person name="Barton G.J."/>
            <person name="Westrop G.D."/>
            <person name="Mueller S."/>
            <person name="Dessi D."/>
            <person name="Fiori P.L."/>
            <person name="Ren Q."/>
            <person name="Paulsen I."/>
            <person name="Zhang H."/>
            <person name="Bastida-Corcuera F.D."/>
            <person name="Simoes-Barbosa A."/>
            <person name="Brown M.T."/>
            <person name="Hayes R.D."/>
            <person name="Mukherjee M."/>
            <person name="Okumura C.Y."/>
            <person name="Schneider R."/>
            <person name="Smith A.J."/>
            <person name="Vanacova S."/>
            <person name="Villalvazo M."/>
            <person name="Haas B.J."/>
            <person name="Pertea M."/>
            <person name="Feldblyum T.V."/>
            <person name="Utterback T.R."/>
            <person name="Shu C.L."/>
            <person name="Osoegawa K."/>
            <person name="de Jong P.J."/>
            <person name="Hrdy I."/>
            <person name="Horvathova L."/>
            <person name="Zubacova Z."/>
            <person name="Dolezal P."/>
            <person name="Malik S.B."/>
            <person name="Logsdon J.M. Jr."/>
            <person name="Henze K."/>
            <person name="Gupta A."/>
            <person name="Wang C.C."/>
            <person name="Dunne R.L."/>
            <person name="Upcroft J.A."/>
            <person name="Upcroft P."/>
            <person name="White O."/>
            <person name="Salzberg S.L."/>
            <person name="Tang P."/>
            <person name="Chiu C.-H."/>
            <person name="Lee Y.-S."/>
            <person name="Embley T.M."/>
            <person name="Coombs G.H."/>
            <person name="Mottram J.C."/>
            <person name="Tachezy J."/>
            <person name="Fraser-Liggett C.M."/>
            <person name="Johnson P.J."/>
        </authorList>
    </citation>
    <scope>NUCLEOTIDE SEQUENCE [LARGE SCALE GENOMIC DNA]</scope>
    <source>
        <strain evidence="6">G3</strain>
    </source>
</reference>
<dbReference type="Pfam" id="PF08393">
    <property type="entry name" value="DHC_N2"/>
    <property type="match status" value="1"/>
</dbReference>
<dbReference type="InParanoid" id="A2FU78"/>
<keyword evidence="1" id="KW-0175">Coiled coil</keyword>
<dbReference type="SUPFAM" id="SSF52540">
    <property type="entry name" value="P-loop containing nucleoside triphosphate hydrolases"/>
    <property type="match status" value="1"/>
</dbReference>
<dbReference type="Gene3D" id="1.20.58.1120">
    <property type="match status" value="1"/>
</dbReference>
<dbReference type="FunFam" id="1.10.8.720:FF:000019">
    <property type="entry name" value="Dynein heavy chain family protein"/>
    <property type="match status" value="1"/>
</dbReference>
<dbReference type="STRING" id="5722.A2FU78"/>
<dbReference type="PANTHER" id="PTHR10676">
    <property type="entry name" value="DYNEIN HEAVY CHAIN FAMILY PROTEIN"/>
    <property type="match status" value="1"/>
</dbReference>